<dbReference type="InterPro" id="IPR000504">
    <property type="entry name" value="RRM_dom"/>
</dbReference>
<dbReference type="SMART" id="SM00360">
    <property type="entry name" value="RRM"/>
    <property type="match status" value="1"/>
</dbReference>
<protein>
    <submittedName>
        <fullName evidence="7">Nucleolar protein</fullName>
    </submittedName>
</protein>
<dbReference type="PANTHER" id="PTHR46754">
    <property type="entry name" value="MKI67 FHA DOMAIN-INTERACTING NUCLEOLAR PHOSPHOPROTEIN"/>
    <property type="match status" value="1"/>
</dbReference>
<keyword evidence="2 4" id="KW-0694">RNA-binding</keyword>
<keyword evidence="3" id="KW-0539">Nucleus</keyword>
<feature type="region of interest" description="Disordered" evidence="5">
    <location>
        <begin position="1"/>
        <end position="155"/>
    </location>
</feature>
<evidence type="ECO:0000256" key="3">
    <source>
        <dbReference type="ARBA" id="ARBA00023242"/>
    </source>
</evidence>
<feature type="compositionally biased region" description="Basic and acidic residues" evidence="5">
    <location>
        <begin position="15"/>
        <end position="30"/>
    </location>
</feature>
<evidence type="ECO:0000256" key="1">
    <source>
        <dbReference type="ARBA" id="ARBA00004604"/>
    </source>
</evidence>
<accession>A0AAF0E8V9</accession>
<name>A0AAF0E8V9_9BASI</name>
<dbReference type="CDD" id="cd12307">
    <property type="entry name" value="RRM_NIFK_like"/>
    <property type="match status" value="1"/>
</dbReference>
<dbReference type="InterPro" id="IPR012677">
    <property type="entry name" value="Nucleotide-bd_a/b_plait_sf"/>
</dbReference>
<evidence type="ECO:0000256" key="5">
    <source>
        <dbReference type="SAM" id="MobiDB-lite"/>
    </source>
</evidence>
<evidence type="ECO:0000256" key="4">
    <source>
        <dbReference type="PROSITE-ProRule" id="PRU00176"/>
    </source>
</evidence>
<evidence type="ECO:0000256" key="2">
    <source>
        <dbReference type="ARBA" id="ARBA00022884"/>
    </source>
</evidence>
<organism evidence="7 8">
    <name type="scientific">Malassezia caprae</name>
    <dbReference type="NCBI Taxonomy" id="1381934"/>
    <lineage>
        <taxon>Eukaryota</taxon>
        <taxon>Fungi</taxon>
        <taxon>Dikarya</taxon>
        <taxon>Basidiomycota</taxon>
        <taxon>Ustilaginomycotina</taxon>
        <taxon>Malasseziomycetes</taxon>
        <taxon>Malasseziales</taxon>
        <taxon>Malasseziaceae</taxon>
        <taxon>Malassezia</taxon>
    </lineage>
</organism>
<dbReference type="Proteomes" id="UP001220961">
    <property type="component" value="Chromosome 4"/>
</dbReference>
<dbReference type="EMBL" id="CP119911">
    <property type="protein sequence ID" value="WFD19758.1"/>
    <property type="molecule type" value="Genomic_DNA"/>
</dbReference>
<dbReference type="AlphaFoldDB" id="A0AAF0E8V9"/>
<feature type="domain" description="RRM" evidence="6">
    <location>
        <begin position="178"/>
        <end position="256"/>
    </location>
</feature>
<dbReference type="Pfam" id="PF00076">
    <property type="entry name" value="RRM_1"/>
    <property type="match status" value="1"/>
</dbReference>
<comment type="subcellular location">
    <subcellularLocation>
        <location evidence="1">Nucleus</location>
        <location evidence="1">Nucleolus</location>
    </subcellularLocation>
</comment>
<gene>
    <name evidence="7" type="primary">NOP15</name>
    <name evidence="7" type="ORF">MCAP1_001994</name>
</gene>
<dbReference type="InterPro" id="IPR035979">
    <property type="entry name" value="RBD_domain_sf"/>
</dbReference>
<dbReference type="SUPFAM" id="SSF54928">
    <property type="entry name" value="RNA-binding domain, RBD"/>
    <property type="match status" value="1"/>
</dbReference>
<feature type="compositionally biased region" description="Acidic residues" evidence="5">
    <location>
        <begin position="84"/>
        <end position="134"/>
    </location>
</feature>
<dbReference type="PROSITE" id="PS50102">
    <property type="entry name" value="RRM"/>
    <property type="match status" value="1"/>
</dbReference>
<evidence type="ECO:0000313" key="8">
    <source>
        <dbReference type="Proteomes" id="UP001220961"/>
    </source>
</evidence>
<sequence>MVLRESVKRKPTKSSKAEKPEKQSVKDVKPVVKRVKKVKPEEFSVAPAKASKKGKTVRIHEVPSILKAPAKKGVSKRVPAPTVVDEEDEVEEEDAEDEKENDVEDEDAEEDEEDDDLLEGFPDDSEEEDEEDDVLASRSAPALNEVVRLPSSRDDTSVRQRLEKALRKHAERGDTETGVVYIGRLPHGFFEDQLRAYFSQFGDIRRLRLSRNKKTGRSRHYGFMEFASPEVAEIVVDTMNNYLLDGHLLQLSMIPTEEVHPSLWVGANRKYRRVPADRVERARRLRSRSAEERAKVNEKLLKRQKKRRAALERAGIEYDFPGYQL</sequence>
<evidence type="ECO:0000313" key="7">
    <source>
        <dbReference type="EMBL" id="WFD19758.1"/>
    </source>
</evidence>
<reference evidence="7" key="1">
    <citation type="submission" date="2023-03" db="EMBL/GenBank/DDBJ databases">
        <title>Mating type loci evolution in Malassezia.</title>
        <authorList>
            <person name="Coelho M.A."/>
        </authorList>
    </citation>
    <scope>NUCLEOTIDE SEQUENCE</scope>
    <source>
        <strain evidence="7">CBS 10434</strain>
    </source>
</reference>
<proteinExistence type="predicted"/>
<keyword evidence="8" id="KW-1185">Reference proteome</keyword>
<dbReference type="GO" id="GO:0005730">
    <property type="term" value="C:nucleolus"/>
    <property type="evidence" value="ECO:0007669"/>
    <property type="project" value="UniProtKB-SubCell"/>
</dbReference>
<dbReference type="GO" id="GO:0003723">
    <property type="term" value="F:RNA binding"/>
    <property type="evidence" value="ECO:0007669"/>
    <property type="project" value="UniProtKB-UniRule"/>
</dbReference>
<evidence type="ECO:0000259" key="6">
    <source>
        <dbReference type="PROSITE" id="PS50102"/>
    </source>
</evidence>
<dbReference type="Gene3D" id="3.30.70.330">
    <property type="match status" value="1"/>
</dbReference>